<dbReference type="Proteomes" id="UP000509548">
    <property type="component" value="Plasmid unnamed"/>
</dbReference>
<organism evidence="1 2">
    <name type="scientific">Paraburkholderia caribensis</name>
    <dbReference type="NCBI Taxonomy" id="75105"/>
    <lineage>
        <taxon>Bacteria</taxon>
        <taxon>Pseudomonadati</taxon>
        <taxon>Pseudomonadota</taxon>
        <taxon>Betaproteobacteria</taxon>
        <taxon>Burkholderiales</taxon>
        <taxon>Burkholderiaceae</taxon>
        <taxon>Paraburkholderia</taxon>
    </lineage>
</organism>
<reference evidence="1 2" key="1">
    <citation type="journal article" date="2014" name="Genome Announc.">
        <title>Draft Genome Sequence of the Haloacid-Degrading Burkholderia caribensis Strain MBA4.</title>
        <authorList>
            <person name="Pan Y."/>
            <person name="Kong K.F."/>
            <person name="Tsang J.S."/>
        </authorList>
    </citation>
    <scope>NUCLEOTIDE SEQUENCE [LARGE SCALE GENOMIC DNA]</scope>
    <source>
        <strain evidence="1 2">852011</strain>
    </source>
</reference>
<proteinExistence type="predicted"/>
<accession>A0A9Q6SAQ0</accession>
<dbReference type="AlphaFoldDB" id="A0A9Q6SAQ0"/>
<keyword evidence="1" id="KW-0614">Plasmid</keyword>
<geneLocation type="plasmid" evidence="2"/>
<protein>
    <submittedName>
        <fullName evidence="1">Uncharacterized protein</fullName>
    </submittedName>
</protein>
<sequence length="91" mass="10095">MDGGMCASHRSTIARKLFMTWHPLFDDTTQRPDTSTPLIVAHAVCEKHAIRHAAFVASSGHTAHVCCHIRQQVNCPLLHDATHRAPLPHAR</sequence>
<evidence type="ECO:0000313" key="1">
    <source>
        <dbReference type="EMBL" id="QLB67583.1"/>
    </source>
</evidence>
<evidence type="ECO:0000313" key="2">
    <source>
        <dbReference type="Proteomes" id="UP000509548"/>
    </source>
</evidence>
<dbReference type="EMBL" id="CP015960">
    <property type="protein sequence ID" value="QLB67583.1"/>
    <property type="molecule type" value="Genomic_DNA"/>
</dbReference>
<name>A0A9Q6SAQ0_9BURK</name>
<gene>
    <name evidence="1" type="ORF">A9O66_34810</name>
</gene>